<dbReference type="Proteomes" id="UP001367508">
    <property type="component" value="Unassembled WGS sequence"/>
</dbReference>
<comment type="caution">
    <text evidence="1">The sequence shown here is derived from an EMBL/GenBank/DDBJ whole genome shotgun (WGS) entry which is preliminary data.</text>
</comment>
<accession>A0AAN9KWW0</accession>
<dbReference type="AlphaFoldDB" id="A0AAN9KWW0"/>
<organism evidence="1 2">
    <name type="scientific">Canavalia gladiata</name>
    <name type="common">Sword bean</name>
    <name type="synonym">Dolichos gladiatus</name>
    <dbReference type="NCBI Taxonomy" id="3824"/>
    <lineage>
        <taxon>Eukaryota</taxon>
        <taxon>Viridiplantae</taxon>
        <taxon>Streptophyta</taxon>
        <taxon>Embryophyta</taxon>
        <taxon>Tracheophyta</taxon>
        <taxon>Spermatophyta</taxon>
        <taxon>Magnoliopsida</taxon>
        <taxon>eudicotyledons</taxon>
        <taxon>Gunneridae</taxon>
        <taxon>Pentapetalae</taxon>
        <taxon>rosids</taxon>
        <taxon>fabids</taxon>
        <taxon>Fabales</taxon>
        <taxon>Fabaceae</taxon>
        <taxon>Papilionoideae</taxon>
        <taxon>50 kb inversion clade</taxon>
        <taxon>NPAAA clade</taxon>
        <taxon>indigoferoid/millettioid clade</taxon>
        <taxon>Phaseoleae</taxon>
        <taxon>Canavalia</taxon>
    </lineage>
</organism>
<proteinExistence type="predicted"/>
<sequence>MQFPCLGACFGTGARIRYMTLLSPNVHQMQALALLTIASGYSYSNRFLQGKQQRLVQKKAKTERCLILARNTKFLDEDLMIAFISQIMTIGVVRGNHQLPQTPVLCHVQTLFIGLQHLIAESQDQAVVASIASTGRLLLLSLNLIDVINSNHIELGINSRKGIHKAHDSLSPYRILLIIQTEGNESLLLPFQCCWYELCSWLEELLSSSTVMERPEKKRKRDLEEEWL</sequence>
<evidence type="ECO:0000313" key="1">
    <source>
        <dbReference type="EMBL" id="KAK7323454.1"/>
    </source>
</evidence>
<protein>
    <submittedName>
        <fullName evidence="1">Uncharacterized protein</fullName>
    </submittedName>
</protein>
<keyword evidence="2" id="KW-1185">Reference proteome</keyword>
<name>A0AAN9KWW0_CANGL</name>
<dbReference type="EMBL" id="JAYMYQ010000006">
    <property type="protein sequence ID" value="KAK7323454.1"/>
    <property type="molecule type" value="Genomic_DNA"/>
</dbReference>
<evidence type="ECO:0000313" key="2">
    <source>
        <dbReference type="Proteomes" id="UP001367508"/>
    </source>
</evidence>
<gene>
    <name evidence="1" type="ORF">VNO77_26927</name>
</gene>
<reference evidence="1 2" key="1">
    <citation type="submission" date="2024-01" db="EMBL/GenBank/DDBJ databases">
        <title>The genomes of 5 underutilized Papilionoideae crops provide insights into root nodulation and disease resistanc.</title>
        <authorList>
            <person name="Jiang F."/>
        </authorList>
    </citation>
    <scope>NUCLEOTIDE SEQUENCE [LARGE SCALE GENOMIC DNA]</scope>
    <source>
        <strain evidence="1">LVBAO_FW01</strain>
        <tissue evidence="1">Leaves</tissue>
    </source>
</reference>